<gene>
    <name evidence="1" type="primary">RPP2A</name>
    <name evidence="1" type="ORF">NGRA_1381</name>
</gene>
<protein>
    <submittedName>
        <fullName evidence="1">60S acidic ribosomal protein P2</fullName>
    </submittedName>
</protein>
<dbReference type="AlphaFoldDB" id="A0A9P6GZK4"/>
<dbReference type="OrthoDB" id="1227494at2759"/>
<organism evidence="1 2">
    <name type="scientific">Nosema granulosis</name>
    <dbReference type="NCBI Taxonomy" id="83296"/>
    <lineage>
        <taxon>Eukaryota</taxon>
        <taxon>Fungi</taxon>
        <taxon>Fungi incertae sedis</taxon>
        <taxon>Microsporidia</taxon>
        <taxon>Nosematidae</taxon>
        <taxon>Nosema</taxon>
    </lineage>
</organism>
<accession>A0A9P6GZK4</accession>
<comment type="caution">
    <text evidence="1">The sequence shown here is derived from an EMBL/GenBank/DDBJ whole genome shotgun (WGS) entry which is preliminary data.</text>
</comment>
<evidence type="ECO:0000313" key="2">
    <source>
        <dbReference type="Proteomes" id="UP000740883"/>
    </source>
</evidence>
<evidence type="ECO:0000313" key="1">
    <source>
        <dbReference type="EMBL" id="KAF9763282.1"/>
    </source>
</evidence>
<dbReference type="Pfam" id="PF00428">
    <property type="entry name" value="Ribosomal_60s"/>
    <property type="match status" value="1"/>
</dbReference>
<keyword evidence="2" id="KW-1185">Reference proteome</keyword>
<keyword evidence="1" id="KW-0687">Ribonucleoprotein</keyword>
<proteinExistence type="predicted"/>
<dbReference type="EMBL" id="SBJO01000084">
    <property type="protein sequence ID" value="KAF9763282.1"/>
    <property type="molecule type" value="Genomic_DNA"/>
</dbReference>
<name>A0A9P6GZK4_9MICR</name>
<sequence length="105" mass="11732">MDIITAHILLDKTGMETTIDNYNMLFKAIDKECDTDVLELYISKTEGMSLQEIMAKGDEIINSLALQVAAAQPAAVEKVETKEEKVEEEPEEAVEVSLFGDDEFF</sequence>
<dbReference type="Proteomes" id="UP000740883">
    <property type="component" value="Unassembled WGS sequence"/>
</dbReference>
<reference evidence="1 2" key="1">
    <citation type="journal article" date="2020" name="Genome Biol. Evol.">
        <title>Comparative genomics of strictly vertically transmitted, feminizing microsporidia endosymbionts of amphipod crustaceans.</title>
        <authorList>
            <person name="Cormier A."/>
            <person name="Chebbi M.A."/>
            <person name="Giraud I."/>
            <person name="Wattier R."/>
            <person name="Teixeira M."/>
            <person name="Gilbert C."/>
            <person name="Rigaud T."/>
            <person name="Cordaux R."/>
        </authorList>
    </citation>
    <scope>NUCLEOTIDE SEQUENCE [LARGE SCALE GENOMIC DNA]</scope>
    <source>
        <strain evidence="1 2">Ou3-Ou53</strain>
    </source>
</reference>
<keyword evidence="1" id="KW-0689">Ribosomal protein</keyword>
<dbReference type="GO" id="GO:0005840">
    <property type="term" value="C:ribosome"/>
    <property type="evidence" value="ECO:0007669"/>
    <property type="project" value="UniProtKB-KW"/>
</dbReference>